<accession>A0A840MQF7</accession>
<protein>
    <submittedName>
        <fullName evidence="2">Type IV pilus assembly protein PilP</fullName>
    </submittedName>
</protein>
<dbReference type="AlphaFoldDB" id="A0A840MQF7"/>
<dbReference type="Proteomes" id="UP000575898">
    <property type="component" value="Unassembled WGS sequence"/>
</dbReference>
<evidence type="ECO:0000313" key="2">
    <source>
        <dbReference type="EMBL" id="MBB5017481.1"/>
    </source>
</evidence>
<evidence type="ECO:0000256" key="1">
    <source>
        <dbReference type="SAM" id="SignalP"/>
    </source>
</evidence>
<keyword evidence="3" id="KW-1185">Reference proteome</keyword>
<dbReference type="RefSeq" id="WP_184035318.1">
    <property type="nucleotide sequence ID" value="NZ_JACHHY010000003.1"/>
</dbReference>
<comment type="caution">
    <text evidence="2">The sequence shown here is derived from an EMBL/GenBank/DDBJ whole genome shotgun (WGS) entry which is preliminary data.</text>
</comment>
<dbReference type="PROSITE" id="PS51257">
    <property type="entry name" value="PROKAR_LIPOPROTEIN"/>
    <property type="match status" value="1"/>
</dbReference>
<name>A0A840MQF7_9PROT</name>
<organism evidence="2 3">
    <name type="scientific">Chitinivorax tropicus</name>
    <dbReference type="NCBI Taxonomy" id="714531"/>
    <lineage>
        <taxon>Bacteria</taxon>
        <taxon>Pseudomonadati</taxon>
        <taxon>Pseudomonadota</taxon>
        <taxon>Betaproteobacteria</taxon>
        <taxon>Chitinivorax</taxon>
    </lineage>
</organism>
<dbReference type="Pfam" id="PF04351">
    <property type="entry name" value="PilP"/>
    <property type="match status" value="1"/>
</dbReference>
<keyword evidence="1" id="KW-0732">Signal</keyword>
<feature type="chain" id="PRO_5033004248" evidence="1">
    <location>
        <begin position="22"/>
        <end position="178"/>
    </location>
</feature>
<feature type="signal peptide" evidence="1">
    <location>
        <begin position="1"/>
        <end position="21"/>
    </location>
</feature>
<dbReference type="PIRSF" id="PIRSF016481">
    <property type="entry name" value="Pilus_assembly_PilP"/>
    <property type="match status" value="1"/>
</dbReference>
<dbReference type="EMBL" id="JACHHY010000003">
    <property type="protein sequence ID" value="MBB5017481.1"/>
    <property type="molecule type" value="Genomic_DNA"/>
</dbReference>
<evidence type="ECO:0000313" key="3">
    <source>
        <dbReference type="Proteomes" id="UP000575898"/>
    </source>
</evidence>
<sequence>MKKTYLLYPVLMASSLLVGCAGEEFGDLKTWMDQESSKLQGKVEPLPEVKPYEPYAYDAFNLTDPFNTIKLKMDKSKSSAFAPDTNRPKEPLESFDLEKLKMVGTLSRAGVIYALVRTPDNTMYRVKTGNYIGQNFGLITGVTESEVKIKEIVEDSNGDWIERASSIALDEQQQEQKK</sequence>
<gene>
    <name evidence="2" type="ORF">HNQ59_000745</name>
</gene>
<dbReference type="Gene3D" id="2.30.30.830">
    <property type="match status" value="1"/>
</dbReference>
<reference evidence="2 3" key="1">
    <citation type="submission" date="2020-08" db="EMBL/GenBank/DDBJ databases">
        <title>Genomic Encyclopedia of Type Strains, Phase IV (KMG-IV): sequencing the most valuable type-strain genomes for metagenomic binning, comparative biology and taxonomic classification.</title>
        <authorList>
            <person name="Goeker M."/>
        </authorList>
    </citation>
    <scope>NUCLEOTIDE SEQUENCE [LARGE SCALE GENOMIC DNA]</scope>
    <source>
        <strain evidence="2 3">DSM 27165</strain>
    </source>
</reference>
<dbReference type="InterPro" id="IPR007446">
    <property type="entry name" value="PilP"/>
</dbReference>
<proteinExistence type="predicted"/>